<gene>
    <name evidence="1" type="ORF">HanXRQr2_Chr07g0310651</name>
</gene>
<dbReference type="AlphaFoldDB" id="A0A9K3NHS0"/>
<comment type="caution">
    <text evidence="1">The sequence shown here is derived from an EMBL/GenBank/DDBJ whole genome shotgun (WGS) entry which is preliminary data.</text>
</comment>
<organism evidence="1 2">
    <name type="scientific">Helianthus annuus</name>
    <name type="common">Common sunflower</name>
    <dbReference type="NCBI Taxonomy" id="4232"/>
    <lineage>
        <taxon>Eukaryota</taxon>
        <taxon>Viridiplantae</taxon>
        <taxon>Streptophyta</taxon>
        <taxon>Embryophyta</taxon>
        <taxon>Tracheophyta</taxon>
        <taxon>Spermatophyta</taxon>
        <taxon>Magnoliopsida</taxon>
        <taxon>eudicotyledons</taxon>
        <taxon>Gunneridae</taxon>
        <taxon>Pentapetalae</taxon>
        <taxon>asterids</taxon>
        <taxon>campanulids</taxon>
        <taxon>Asterales</taxon>
        <taxon>Asteraceae</taxon>
        <taxon>Asteroideae</taxon>
        <taxon>Heliantheae alliance</taxon>
        <taxon>Heliantheae</taxon>
        <taxon>Helianthus</taxon>
    </lineage>
</organism>
<reference evidence="1" key="2">
    <citation type="submission" date="2020-06" db="EMBL/GenBank/DDBJ databases">
        <title>Helianthus annuus Genome sequencing and assembly Release 2.</title>
        <authorList>
            <person name="Gouzy J."/>
            <person name="Langlade N."/>
            <person name="Munos S."/>
        </authorList>
    </citation>
    <scope>NUCLEOTIDE SEQUENCE</scope>
    <source>
        <tissue evidence="1">Leaves</tissue>
    </source>
</reference>
<keyword evidence="2" id="KW-1185">Reference proteome</keyword>
<protein>
    <submittedName>
        <fullName evidence="1">Uncharacterized protein</fullName>
    </submittedName>
</protein>
<dbReference type="EMBL" id="MNCJ02000322">
    <property type="protein sequence ID" value="KAF5799973.1"/>
    <property type="molecule type" value="Genomic_DNA"/>
</dbReference>
<evidence type="ECO:0000313" key="2">
    <source>
        <dbReference type="Proteomes" id="UP000215914"/>
    </source>
</evidence>
<sequence length="83" mass="9102">MNQSFPDSEEASDLVPIQISCVSKTSSKCTALLGSNFDPYAVLFDLDGAIRDIGPYKTFIEITRSTLDHTRISECSIEAGEVR</sequence>
<dbReference type="Proteomes" id="UP000215914">
    <property type="component" value="Unassembled WGS sequence"/>
</dbReference>
<accession>A0A9K3NHS0</accession>
<name>A0A9K3NHS0_HELAN</name>
<evidence type="ECO:0000313" key="1">
    <source>
        <dbReference type="EMBL" id="KAF5799973.1"/>
    </source>
</evidence>
<proteinExistence type="predicted"/>
<reference evidence="1" key="1">
    <citation type="journal article" date="2017" name="Nature">
        <title>The sunflower genome provides insights into oil metabolism, flowering and Asterid evolution.</title>
        <authorList>
            <person name="Badouin H."/>
            <person name="Gouzy J."/>
            <person name="Grassa C.J."/>
            <person name="Murat F."/>
            <person name="Staton S.E."/>
            <person name="Cottret L."/>
            <person name="Lelandais-Briere C."/>
            <person name="Owens G.L."/>
            <person name="Carrere S."/>
            <person name="Mayjonade B."/>
            <person name="Legrand L."/>
            <person name="Gill N."/>
            <person name="Kane N.C."/>
            <person name="Bowers J.E."/>
            <person name="Hubner S."/>
            <person name="Bellec A."/>
            <person name="Berard A."/>
            <person name="Berges H."/>
            <person name="Blanchet N."/>
            <person name="Boniface M.C."/>
            <person name="Brunel D."/>
            <person name="Catrice O."/>
            <person name="Chaidir N."/>
            <person name="Claudel C."/>
            <person name="Donnadieu C."/>
            <person name="Faraut T."/>
            <person name="Fievet G."/>
            <person name="Helmstetter N."/>
            <person name="King M."/>
            <person name="Knapp S.J."/>
            <person name="Lai Z."/>
            <person name="Le Paslier M.C."/>
            <person name="Lippi Y."/>
            <person name="Lorenzon L."/>
            <person name="Mandel J.R."/>
            <person name="Marage G."/>
            <person name="Marchand G."/>
            <person name="Marquand E."/>
            <person name="Bret-Mestries E."/>
            <person name="Morien E."/>
            <person name="Nambeesan S."/>
            <person name="Nguyen T."/>
            <person name="Pegot-Espagnet P."/>
            <person name="Pouilly N."/>
            <person name="Raftis F."/>
            <person name="Sallet E."/>
            <person name="Schiex T."/>
            <person name="Thomas J."/>
            <person name="Vandecasteele C."/>
            <person name="Vares D."/>
            <person name="Vear F."/>
            <person name="Vautrin S."/>
            <person name="Crespi M."/>
            <person name="Mangin B."/>
            <person name="Burke J.M."/>
            <person name="Salse J."/>
            <person name="Munos S."/>
            <person name="Vincourt P."/>
            <person name="Rieseberg L.H."/>
            <person name="Langlade N.B."/>
        </authorList>
    </citation>
    <scope>NUCLEOTIDE SEQUENCE</scope>
    <source>
        <tissue evidence="1">Leaves</tissue>
    </source>
</reference>
<dbReference type="Gramene" id="mRNA:HanXRQr2_Chr07g0310651">
    <property type="protein sequence ID" value="CDS:HanXRQr2_Chr07g0310651.1"/>
    <property type="gene ID" value="HanXRQr2_Chr07g0310651"/>
</dbReference>